<name>V4BYV6_LOTGI</name>
<evidence type="ECO:0000259" key="14">
    <source>
        <dbReference type="Pfam" id="PF13891"/>
    </source>
</evidence>
<evidence type="ECO:0000256" key="7">
    <source>
        <dbReference type="ARBA" id="ARBA00022853"/>
    </source>
</evidence>
<dbReference type="KEGG" id="lgi:LOTGIDRAFT_189619"/>
<gene>
    <name evidence="15" type="ORF">LOTGIDRAFT_189619</name>
</gene>
<evidence type="ECO:0000256" key="2">
    <source>
        <dbReference type="ARBA" id="ARBA00004173"/>
    </source>
</evidence>
<dbReference type="InterPro" id="IPR026316">
    <property type="entry name" value="NSL2"/>
</dbReference>
<evidence type="ECO:0000256" key="4">
    <source>
        <dbReference type="ARBA" id="ARBA00022499"/>
    </source>
</evidence>
<keyword evidence="8" id="KW-0496">Mitochondrion</keyword>
<evidence type="ECO:0000256" key="6">
    <source>
        <dbReference type="ARBA" id="ARBA00022843"/>
    </source>
</evidence>
<evidence type="ECO:0000256" key="1">
    <source>
        <dbReference type="ARBA" id="ARBA00004123"/>
    </source>
</evidence>
<comment type="subcellular location">
    <subcellularLocation>
        <location evidence="2">Mitochondrion</location>
    </subcellularLocation>
    <subcellularLocation>
        <location evidence="1">Nucleus</location>
    </subcellularLocation>
</comment>
<dbReference type="GO" id="GO:0044545">
    <property type="term" value="C:NSL complex"/>
    <property type="evidence" value="ECO:0007669"/>
    <property type="project" value="TreeGrafter"/>
</dbReference>
<evidence type="ECO:0000256" key="9">
    <source>
        <dbReference type="ARBA" id="ARBA00023242"/>
    </source>
</evidence>
<feature type="domain" description="KANL2-like probable zinc-finger" evidence="14">
    <location>
        <begin position="311"/>
        <end position="364"/>
    </location>
</feature>
<dbReference type="OrthoDB" id="677315at2759"/>
<dbReference type="GO" id="GO:0005739">
    <property type="term" value="C:mitochondrion"/>
    <property type="evidence" value="ECO:0007669"/>
    <property type="project" value="UniProtKB-SubCell"/>
</dbReference>
<dbReference type="EMBL" id="KB201847">
    <property type="protein sequence ID" value="ESO94304.1"/>
    <property type="molecule type" value="Genomic_DNA"/>
</dbReference>
<proteinExistence type="predicted"/>
<evidence type="ECO:0000256" key="10">
    <source>
        <dbReference type="ARBA" id="ARBA00032947"/>
    </source>
</evidence>
<evidence type="ECO:0000256" key="12">
    <source>
        <dbReference type="ARBA" id="ARBA00093359"/>
    </source>
</evidence>
<dbReference type="Pfam" id="PF13891">
    <property type="entry name" value="zf-C3HC3H_KANSL2"/>
    <property type="match status" value="2"/>
</dbReference>
<evidence type="ECO:0000313" key="15">
    <source>
        <dbReference type="EMBL" id="ESO94304.1"/>
    </source>
</evidence>
<evidence type="ECO:0000256" key="8">
    <source>
        <dbReference type="ARBA" id="ARBA00023128"/>
    </source>
</evidence>
<comment type="subunit">
    <text evidence="13">Component of the NSL complex at least composed of KAT8/MOF, KANSL1, KANSL2, KANSL3, MCRS1, PHF20, OGT1/OGT, WDR5 and HCFC1.</text>
</comment>
<dbReference type="AlphaFoldDB" id="V4BYV6"/>
<keyword evidence="9" id="KW-0539">Nucleus</keyword>
<dbReference type="InterPro" id="IPR025927">
    <property type="entry name" value="Znf_KANL2-like"/>
</dbReference>
<keyword evidence="16" id="KW-1185">Reference proteome</keyword>
<comment type="function">
    <text evidence="12">Non-catalytic component of the NSL histone acetyltransferase complex, a multiprotein complex that mediates histone H4 acetylation at 'Lys-5'- and 'Lys-8' (H4K5ac and H4K8ac) at transcription start sites and promotes transcription initiation. Required for NSL complex stability and for transcription of intraciliary transport genes in both ciliated and non-ciliated cells by regulating histone H4 acetylation at 'Lys-5'- and 'Lys-12' (H4K5ac and H4K12ac). This is necessary for cilium assembly in ciliated cells and for organization of the microtubule cytoskeleton in non-ciliated cells. Required within the NSL complex to maintain nuclear architecture stability by promoting KAT8-mediated acetylation of lamin LMNA.</text>
</comment>
<dbReference type="GO" id="GO:0006325">
    <property type="term" value="P:chromatin organization"/>
    <property type="evidence" value="ECO:0007669"/>
    <property type="project" value="UniProtKB-KW"/>
</dbReference>
<evidence type="ECO:0000313" key="16">
    <source>
        <dbReference type="Proteomes" id="UP000030746"/>
    </source>
</evidence>
<dbReference type="OMA" id="DKRESLC"/>
<keyword evidence="7" id="KW-0156">Chromatin regulator</keyword>
<feature type="domain" description="KANL2-like probable zinc-finger" evidence="14">
    <location>
        <begin position="32"/>
        <end position="94"/>
    </location>
</feature>
<evidence type="ECO:0000256" key="11">
    <source>
        <dbReference type="ARBA" id="ARBA00033378"/>
    </source>
</evidence>
<dbReference type="CTD" id="20244849"/>
<evidence type="ECO:0000256" key="5">
    <source>
        <dbReference type="ARBA" id="ARBA00022553"/>
    </source>
</evidence>
<accession>V4BYV6</accession>
<dbReference type="Proteomes" id="UP000030746">
    <property type="component" value="Unassembled WGS sequence"/>
</dbReference>
<reference evidence="15 16" key="1">
    <citation type="journal article" date="2013" name="Nature">
        <title>Insights into bilaterian evolution from three spiralian genomes.</title>
        <authorList>
            <person name="Simakov O."/>
            <person name="Marletaz F."/>
            <person name="Cho S.J."/>
            <person name="Edsinger-Gonzales E."/>
            <person name="Havlak P."/>
            <person name="Hellsten U."/>
            <person name="Kuo D.H."/>
            <person name="Larsson T."/>
            <person name="Lv J."/>
            <person name="Arendt D."/>
            <person name="Savage R."/>
            <person name="Osoegawa K."/>
            <person name="de Jong P."/>
            <person name="Grimwood J."/>
            <person name="Chapman J.A."/>
            <person name="Shapiro H."/>
            <person name="Aerts A."/>
            <person name="Otillar R.P."/>
            <person name="Terry A.Y."/>
            <person name="Boore J.L."/>
            <person name="Grigoriev I.V."/>
            <person name="Lindberg D.R."/>
            <person name="Seaver E.C."/>
            <person name="Weisblat D.A."/>
            <person name="Putnam N.H."/>
            <person name="Rokhsar D.S."/>
        </authorList>
    </citation>
    <scope>NUCLEOTIDE SEQUENCE [LARGE SCALE GENOMIC DNA]</scope>
</reference>
<dbReference type="HOGENOM" id="CLU_029808_3_0_1"/>
<sequence>MYTSRMNRGKPTIGTGMIRHNKIKTITQGLYCNYSNRNCQQKRLEGFEFCIRHILEDKSAPFKQCNYVAGKKSERCQNGVPKGDRKDGYCVEHTRKVNFARQKKLLQPRPADTPESLLQELTISCTTGDAIIKSTGKSRLPPDSIASKVLDYASSDDSDDGPALIEDSWYGDVDSDAESIDSEQEDLLKHAGVYTAEEVTLMLRDKLIRLQSLYIEQFKRLQHQMKEKRRQYLHDKKLERESGGIVSVQAYKEDPYLRKKYNKLKAYRRYHNRYGREAILHRKSNERRQQISEGVNYKPPYYPKCHATDSGVKCTTRSVPLSKYCMKHILKDHQQVLFQPCSFANGQCGKPVVTHEDNPRCPLHYTPIDENCSRSRQNSVYEGLDQADTSTDSTLSAAGELDRTEVLIQDTGIVEGQLGGEEMEAESMNVS</sequence>
<dbReference type="PANTHER" id="PTHR13453:SF1">
    <property type="entry name" value="KAT8 REGULATORY NSL COMPLEX SUBUNIT 2"/>
    <property type="match status" value="1"/>
</dbReference>
<organism evidence="15 16">
    <name type="scientific">Lottia gigantea</name>
    <name type="common">Giant owl limpet</name>
    <dbReference type="NCBI Taxonomy" id="225164"/>
    <lineage>
        <taxon>Eukaryota</taxon>
        <taxon>Metazoa</taxon>
        <taxon>Spiralia</taxon>
        <taxon>Lophotrochozoa</taxon>
        <taxon>Mollusca</taxon>
        <taxon>Gastropoda</taxon>
        <taxon>Patellogastropoda</taxon>
        <taxon>Lottioidea</taxon>
        <taxon>Lottiidae</taxon>
        <taxon>Lottia</taxon>
    </lineage>
</organism>
<dbReference type="PANTHER" id="PTHR13453">
    <property type="entry name" value="KAT8 REGULATORY NSL COMPLEX SUBUNIT 2"/>
    <property type="match status" value="1"/>
</dbReference>
<evidence type="ECO:0000256" key="3">
    <source>
        <dbReference type="ARBA" id="ARBA00015508"/>
    </source>
</evidence>
<dbReference type="STRING" id="225164.V4BYV6"/>
<evidence type="ECO:0000256" key="13">
    <source>
        <dbReference type="ARBA" id="ARBA00093543"/>
    </source>
</evidence>
<keyword evidence="4" id="KW-1017">Isopeptide bond</keyword>
<dbReference type="GeneID" id="20244849"/>
<dbReference type="RefSeq" id="XP_009055145.1">
    <property type="nucleotide sequence ID" value="XM_009056897.1"/>
</dbReference>
<keyword evidence="6" id="KW-0832">Ubl conjugation</keyword>
<protein>
    <recommendedName>
        <fullName evidence="3">KAT8 regulatory NSL complex subunit 2</fullName>
    </recommendedName>
    <alternativeName>
        <fullName evidence="11">NSL complex protein NSL2</fullName>
    </alternativeName>
    <alternativeName>
        <fullName evidence="10">Non-specific lethal 2 homolog</fullName>
    </alternativeName>
</protein>
<keyword evidence="5" id="KW-0597">Phosphoprotein</keyword>
<dbReference type="GO" id="GO:0005634">
    <property type="term" value="C:nucleus"/>
    <property type="evidence" value="ECO:0007669"/>
    <property type="project" value="UniProtKB-SubCell"/>
</dbReference>